<sequence>MNWIKYMVLGSLSLSLVTNAWAQRRDPDLETDNYSSITSFGVTTNTNSGILGGFVVRHSKALPTLFQGKTQYRYLALEVVNVKHPKEMARPVFSTGSRYIDGKQNFLFVLRPQYGRELMFFNRHADEGISISGIVAAGPSIGLEKPYMVQYQSRNGVLVTEPYDPARHSPNEIQGSGSFFRGFEKTKFVPGLHVKTALSFELSAFRDNLTGLEIGFLAEAFTRQIIIMPYAQNRSFFTSGYISLYFGNKK</sequence>
<dbReference type="Proteomes" id="UP000557307">
    <property type="component" value="Unassembled WGS sequence"/>
</dbReference>
<dbReference type="RefSeq" id="WP_184175042.1">
    <property type="nucleotide sequence ID" value="NZ_JACHGF010000004.1"/>
</dbReference>
<feature type="signal peptide" evidence="1">
    <location>
        <begin position="1"/>
        <end position="22"/>
    </location>
</feature>
<name>A0A840TLL2_9BACT</name>
<evidence type="ECO:0000313" key="2">
    <source>
        <dbReference type="EMBL" id="MBB5285106.1"/>
    </source>
</evidence>
<comment type="caution">
    <text evidence="2">The sequence shown here is derived from an EMBL/GenBank/DDBJ whole genome shotgun (WGS) entry which is preliminary data.</text>
</comment>
<organism evidence="2 3">
    <name type="scientific">Rhabdobacter roseus</name>
    <dbReference type="NCBI Taxonomy" id="1655419"/>
    <lineage>
        <taxon>Bacteria</taxon>
        <taxon>Pseudomonadati</taxon>
        <taxon>Bacteroidota</taxon>
        <taxon>Cytophagia</taxon>
        <taxon>Cytophagales</taxon>
        <taxon>Cytophagaceae</taxon>
        <taxon>Rhabdobacter</taxon>
    </lineage>
</organism>
<evidence type="ECO:0000256" key="1">
    <source>
        <dbReference type="SAM" id="SignalP"/>
    </source>
</evidence>
<evidence type="ECO:0008006" key="4">
    <source>
        <dbReference type="Google" id="ProtNLM"/>
    </source>
</evidence>
<gene>
    <name evidence="2" type="ORF">HNQ92_003254</name>
</gene>
<keyword evidence="1" id="KW-0732">Signal</keyword>
<protein>
    <recommendedName>
        <fullName evidence="4">Outer membrane protein beta-barrel domain-containing protein</fullName>
    </recommendedName>
</protein>
<accession>A0A840TLL2</accession>
<keyword evidence="3" id="KW-1185">Reference proteome</keyword>
<evidence type="ECO:0000313" key="3">
    <source>
        <dbReference type="Proteomes" id="UP000557307"/>
    </source>
</evidence>
<reference evidence="2 3" key="1">
    <citation type="submission" date="2020-08" db="EMBL/GenBank/DDBJ databases">
        <title>Genomic Encyclopedia of Type Strains, Phase IV (KMG-IV): sequencing the most valuable type-strain genomes for metagenomic binning, comparative biology and taxonomic classification.</title>
        <authorList>
            <person name="Goeker M."/>
        </authorList>
    </citation>
    <scope>NUCLEOTIDE SEQUENCE [LARGE SCALE GENOMIC DNA]</scope>
    <source>
        <strain evidence="2 3">DSM 105074</strain>
    </source>
</reference>
<dbReference type="AlphaFoldDB" id="A0A840TLL2"/>
<proteinExistence type="predicted"/>
<dbReference type="EMBL" id="JACHGF010000004">
    <property type="protein sequence ID" value="MBB5285106.1"/>
    <property type="molecule type" value="Genomic_DNA"/>
</dbReference>
<feature type="chain" id="PRO_5032607946" description="Outer membrane protein beta-barrel domain-containing protein" evidence="1">
    <location>
        <begin position="23"/>
        <end position="250"/>
    </location>
</feature>